<protein>
    <recommendedName>
        <fullName evidence="13">Disease resistance R13L4/SHOC-2-like LRR domain-containing protein</fullName>
    </recommendedName>
</protein>
<evidence type="ECO:0000256" key="7">
    <source>
        <dbReference type="ARBA" id="ARBA00022737"/>
    </source>
</evidence>
<dbReference type="FunFam" id="3.80.10.10:FF:000095">
    <property type="entry name" value="LRR receptor-like serine/threonine-protein kinase GSO1"/>
    <property type="match status" value="1"/>
</dbReference>
<feature type="domain" description="Disease resistance R13L4/SHOC-2-like LRR" evidence="13">
    <location>
        <begin position="298"/>
        <end position="381"/>
    </location>
</feature>
<dbReference type="Gene3D" id="3.80.10.10">
    <property type="entry name" value="Ribonuclease Inhibitor"/>
    <property type="match status" value="5"/>
</dbReference>
<dbReference type="AlphaFoldDB" id="A0A8K0GR49"/>
<evidence type="ECO:0000256" key="11">
    <source>
        <dbReference type="ARBA" id="ARBA00023180"/>
    </source>
</evidence>
<keyword evidence="8 12" id="KW-1133">Transmembrane helix</keyword>
<dbReference type="OrthoDB" id="1911164at2759"/>
<evidence type="ECO:0000256" key="2">
    <source>
        <dbReference type="ARBA" id="ARBA00009592"/>
    </source>
</evidence>
<comment type="similarity">
    <text evidence="2">Belongs to the RLP family.</text>
</comment>
<dbReference type="GO" id="GO:0009791">
    <property type="term" value="P:post-embryonic development"/>
    <property type="evidence" value="ECO:0007669"/>
    <property type="project" value="UniProtKB-ARBA"/>
</dbReference>
<sequence length="1035" mass="114489">MKDWTTDGGFSDCCLWDGVSCDTASGYVIAIDLSSSWLYSPLTSNSSLFRLLHLQKLNLAFNDFASCTIPSEFGQLSRLTYLNLSSSVFSGHIPYEISRLTNLIVLDLSIVTSTDGYLYVREGQLGRLITQNMTNLRHLYLDGTNLSSPVPEFFGNLSSLAHLSLRKCYLFGELPEKIFLQLPNLQFIDLSTNSDLKGTLPEFRSGSMLKLLDLSHTNLFGKLPHSIGNLKSLEYLDIQNSNFSGIVPPSLWNLSQLSNLSLSQNHFNGQLPYTIANLGKLTEISLSDNNFGGDLPSTLGNLRQLNYLNLGHNNFSSQVPTSLGNLTQLKYLALGHNSFSGQIPSSLGNLTQLKELYLEDNRFSGQIPSSLRKLAKLENLFLSSNFLDGELPISFPHSIKNIYLYYNNLTGSIPSTSVANLTFLEALDLSYNLFTGVIPLSLFKLPSLDSLSLDYNKLTGSLNTSTLSQLTYLSLSGNKLSGVPSSVSKLTMLIDLYLSFNDFSGTLDFGFFSALSSLEYLDLSNNRNLSFTNTTTKSTLPNFLYLHLSSCSNITELPLFLKTQAQLQALDLSNNRIGGQIPKWFLSFGTETMQQLNLSHNFLTGWEETPVILPWKSLFVLDLHSNMLQGPLVVPLISIWYYSVSENSLTGRIDPLFCKLDGLLYLELSRNNLSGTIPQCFGNLASSLSVLNLRGNNFHGKMPKTCGEGSQLATLDLSHNHLQGKIPKSLGECKRLEILNLGHNRMSGSFPFWMQNLSKLQVLVLSSNKFYGPIWRPHNFWGFSSLKIIDLSFNGFTGILSAQYFRNWTSMAQNSNAKRYIGNYNEDQYYSMTVINKGLEMGFIRVLSIFVSIDLSNNRFHGQIPTTIGGLGALVVLNLSSNSFTGHIPSSMSNLTQLESLDVSNNKLSGEIPQQLNSLTFLGYLNMSENEFVGQIPQGGQIGNFPNSSFLGNLGLCGRPLSKMCETALSPTPSPNSSVTSGDDSIMSGFTWKVVAIGYGCGVVFGVVGGHVIISRRPYLMWIIFRVITRRGGRR</sequence>
<dbReference type="InterPro" id="IPR003591">
    <property type="entry name" value="Leu-rich_rpt_typical-subtyp"/>
</dbReference>
<dbReference type="EMBL" id="VOIH02000009">
    <property type="protein sequence ID" value="KAF3438357.1"/>
    <property type="molecule type" value="Genomic_DNA"/>
</dbReference>
<reference evidence="14" key="1">
    <citation type="submission" date="2020-03" db="EMBL/GenBank/DDBJ databases">
        <title>A high-quality chromosome-level genome assembly of a woody plant with both climbing and erect habits, Rhamnella rubrinervis.</title>
        <authorList>
            <person name="Lu Z."/>
            <person name="Yang Y."/>
            <person name="Zhu X."/>
            <person name="Sun Y."/>
        </authorList>
    </citation>
    <scope>NUCLEOTIDE SEQUENCE</scope>
    <source>
        <strain evidence="14">BYM</strain>
        <tissue evidence="14">Leaf</tissue>
    </source>
</reference>
<comment type="subcellular location">
    <subcellularLocation>
        <location evidence="1">Cell membrane</location>
        <topology evidence="1">Single-pass type I membrane protein</topology>
    </subcellularLocation>
</comment>
<keyword evidence="11" id="KW-0325">Glycoprotein</keyword>
<evidence type="ECO:0000256" key="3">
    <source>
        <dbReference type="ARBA" id="ARBA00022475"/>
    </source>
</evidence>
<dbReference type="SUPFAM" id="SSF52047">
    <property type="entry name" value="RNI-like"/>
    <property type="match status" value="1"/>
</dbReference>
<dbReference type="Proteomes" id="UP000796880">
    <property type="component" value="Unassembled WGS sequence"/>
</dbReference>
<feature type="transmembrane region" description="Helical" evidence="12">
    <location>
        <begin position="990"/>
        <end position="1014"/>
    </location>
</feature>
<dbReference type="SUPFAM" id="SSF52058">
    <property type="entry name" value="L domain-like"/>
    <property type="match status" value="3"/>
</dbReference>
<dbReference type="InterPro" id="IPR032675">
    <property type="entry name" value="LRR_dom_sf"/>
</dbReference>
<evidence type="ECO:0000313" key="14">
    <source>
        <dbReference type="EMBL" id="KAF3438357.1"/>
    </source>
</evidence>
<evidence type="ECO:0000259" key="13">
    <source>
        <dbReference type="Pfam" id="PF23598"/>
    </source>
</evidence>
<proteinExistence type="inferred from homology"/>
<evidence type="ECO:0000256" key="5">
    <source>
        <dbReference type="ARBA" id="ARBA00022692"/>
    </source>
</evidence>
<organism evidence="14 15">
    <name type="scientific">Rhamnella rubrinervis</name>
    <dbReference type="NCBI Taxonomy" id="2594499"/>
    <lineage>
        <taxon>Eukaryota</taxon>
        <taxon>Viridiplantae</taxon>
        <taxon>Streptophyta</taxon>
        <taxon>Embryophyta</taxon>
        <taxon>Tracheophyta</taxon>
        <taxon>Spermatophyta</taxon>
        <taxon>Magnoliopsida</taxon>
        <taxon>eudicotyledons</taxon>
        <taxon>Gunneridae</taxon>
        <taxon>Pentapetalae</taxon>
        <taxon>rosids</taxon>
        <taxon>fabids</taxon>
        <taxon>Rosales</taxon>
        <taxon>Rhamnaceae</taxon>
        <taxon>rhamnoid group</taxon>
        <taxon>Rhamneae</taxon>
        <taxon>Rhamnella</taxon>
    </lineage>
</organism>
<keyword evidence="9 12" id="KW-0472">Membrane</keyword>
<dbReference type="PANTHER" id="PTHR48065:SF32">
    <property type="entry name" value="PROTEIN BRASSINOSTEROID INSENSITIVE 1-LIKE"/>
    <property type="match status" value="1"/>
</dbReference>
<keyword evidence="10" id="KW-0675">Receptor</keyword>
<dbReference type="SMART" id="SM00365">
    <property type="entry name" value="LRR_SD22"/>
    <property type="match status" value="6"/>
</dbReference>
<evidence type="ECO:0000256" key="10">
    <source>
        <dbReference type="ARBA" id="ARBA00023170"/>
    </source>
</evidence>
<dbReference type="FunFam" id="3.80.10.10:FF:000233">
    <property type="entry name" value="Leucine-rich repeat receptor-like protein kinase TDR"/>
    <property type="match status" value="1"/>
</dbReference>
<dbReference type="PRINTS" id="PR00019">
    <property type="entry name" value="LEURICHRPT"/>
</dbReference>
<dbReference type="Pfam" id="PF23598">
    <property type="entry name" value="LRR_14"/>
    <property type="match status" value="1"/>
</dbReference>
<evidence type="ECO:0000256" key="1">
    <source>
        <dbReference type="ARBA" id="ARBA00004251"/>
    </source>
</evidence>
<keyword evidence="7" id="KW-0677">Repeat</keyword>
<keyword evidence="15" id="KW-1185">Reference proteome</keyword>
<dbReference type="PANTHER" id="PTHR48065">
    <property type="entry name" value="OS10G0469600 PROTEIN"/>
    <property type="match status" value="1"/>
</dbReference>
<dbReference type="GO" id="GO:0005886">
    <property type="term" value="C:plasma membrane"/>
    <property type="evidence" value="ECO:0007669"/>
    <property type="project" value="UniProtKB-SubCell"/>
</dbReference>
<evidence type="ECO:0000256" key="8">
    <source>
        <dbReference type="ARBA" id="ARBA00022989"/>
    </source>
</evidence>
<comment type="caution">
    <text evidence="14">The sequence shown here is derived from an EMBL/GenBank/DDBJ whole genome shotgun (WGS) entry which is preliminary data.</text>
</comment>
<evidence type="ECO:0000256" key="12">
    <source>
        <dbReference type="SAM" id="Phobius"/>
    </source>
</evidence>
<evidence type="ECO:0000256" key="6">
    <source>
        <dbReference type="ARBA" id="ARBA00022729"/>
    </source>
</evidence>
<keyword evidence="4" id="KW-0433">Leucine-rich repeat</keyword>
<accession>A0A8K0GR49</accession>
<name>A0A8K0GR49_9ROSA</name>
<dbReference type="InterPro" id="IPR055414">
    <property type="entry name" value="LRR_R13L4/SHOC2-like"/>
</dbReference>
<evidence type="ECO:0000313" key="15">
    <source>
        <dbReference type="Proteomes" id="UP000796880"/>
    </source>
</evidence>
<dbReference type="Pfam" id="PF13855">
    <property type="entry name" value="LRR_8"/>
    <property type="match status" value="4"/>
</dbReference>
<dbReference type="FunFam" id="3.80.10.10:FF:000111">
    <property type="entry name" value="LRR receptor-like serine/threonine-protein kinase ERECTA"/>
    <property type="match status" value="1"/>
</dbReference>
<keyword evidence="5 12" id="KW-0812">Transmembrane</keyword>
<dbReference type="SMART" id="SM00369">
    <property type="entry name" value="LRR_TYP"/>
    <property type="match status" value="15"/>
</dbReference>
<evidence type="ECO:0000256" key="4">
    <source>
        <dbReference type="ARBA" id="ARBA00022614"/>
    </source>
</evidence>
<dbReference type="Pfam" id="PF00560">
    <property type="entry name" value="LRR_1"/>
    <property type="match status" value="5"/>
</dbReference>
<dbReference type="InterPro" id="IPR001611">
    <property type="entry name" value="Leu-rich_rpt"/>
</dbReference>
<evidence type="ECO:0000256" key="9">
    <source>
        <dbReference type="ARBA" id="ARBA00023136"/>
    </source>
</evidence>
<gene>
    <name evidence="14" type="ORF">FNV43_RR21119</name>
</gene>
<keyword evidence="6" id="KW-0732">Signal</keyword>
<keyword evidence="3" id="KW-1003">Cell membrane</keyword>